<comment type="catalytic activity">
    <reaction evidence="1">
        <text>7,8-dihydroneopterin = 6-hydroxymethyl-7,8-dihydropterin + glycolaldehyde</text>
        <dbReference type="Rhea" id="RHEA:10540"/>
        <dbReference type="ChEBI" id="CHEBI:17001"/>
        <dbReference type="ChEBI" id="CHEBI:17071"/>
        <dbReference type="ChEBI" id="CHEBI:44841"/>
        <dbReference type="EC" id="4.1.2.25"/>
    </reaction>
</comment>
<organism evidence="9 10">
    <name type="scientific">Litoreibacter janthinus</name>
    <dbReference type="NCBI Taxonomy" id="670154"/>
    <lineage>
        <taxon>Bacteria</taxon>
        <taxon>Pseudomonadati</taxon>
        <taxon>Pseudomonadota</taxon>
        <taxon>Alphaproteobacteria</taxon>
        <taxon>Rhodobacterales</taxon>
        <taxon>Roseobacteraceae</taxon>
        <taxon>Litoreibacter</taxon>
    </lineage>
</organism>
<proteinExistence type="inferred from homology"/>
<evidence type="ECO:0000313" key="9">
    <source>
        <dbReference type="EMBL" id="SFR52675.1"/>
    </source>
</evidence>
<evidence type="ECO:0000256" key="5">
    <source>
        <dbReference type="ARBA" id="ARBA00022909"/>
    </source>
</evidence>
<gene>
    <name evidence="9" type="ORF">SAMN04488002_2886</name>
</gene>
<comment type="pathway">
    <text evidence="2">Cofactor biosynthesis; tetrahydrofolate biosynthesis; 2-amino-4-hydroxy-6-hydroxymethyl-7,8-dihydropteridine diphosphate from 7,8-dihydroneopterin triphosphate: step 3/4.</text>
</comment>
<dbReference type="SMART" id="SM00905">
    <property type="entry name" value="FolB"/>
    <property type="match status" value="1"/>
</dbReference>
<reference evidence="10" key="1">
    <citation type="submission" date="2016-10" db="EMBL/GenBank/DDBJ databases">
        <authorList>
            <person name="Varghese N."/>
            <person name="Submissions S."/>
        </authorList>
    </citation>
    <scope>NUCLEOTIDE SEQUENCE [LARGE SCALE GENOMIC DNA]</scope>
    <source>
        <strain evidence="10">DSM 26921</strain>
    </source>
</reference>
<keyword evidence="10" id="KW-1185">Reference proteome</keyword>
<dbReference type="Pfam" id="PF02152">
    <property type="entry name" value="FolB"/>
    <property type="match status" value="1"/>
</dbReference>
<dbReference type="GO" id="GO:0004150">
    <property type="term" value="F:dihydroneopterin aldolase activity"/>
    <property type="evidence" value="ECO:0007669"/>
    <property type="project" value="UniProtKB-EC"/>
</dbReference>
<feature type="domain" description="Dihydroneopterin aldolase/epimerase" evidence="8">
    <location>
        <begin position="28"/>
        <end position="140"/>
    </location>
</feature>
<dbReference type="STRING" id="670154.SAMN04488002_2886"/>
<accession>A0A1I6HDT8</accession>
<evidence type="ECO:0000256" key="2">
    <source>
        <dbReference type="ARBA" id="ARBA00005013"/>
    </source>
</evidence>
<dbReference type="InterPro" id="IPR043133">
    <property type="entry name" value="GTP-CH-I_C/QueF"/>
</dbReference>
<evidence type="ECO:0000256" key="1">
    <source>
        <dbReference type="ARBA" id="ARBA00001353"/>
    </source>
</evidence>
<keyword evidence="6" id="KW-0456">Lyase</keyword>
<dbReference type="RefSeq" id="WP_090218091.1">
    <property type="nucleotide sequence ID" value="NZ_FOYO01000001.1"/>
</dbReference>
<dbReference type="EC" id="4.1.2.25" evidence="4"/>
<sequence length="312" mass="33629">MSSDIRLAFAHPSERAEATSGSELRDRISLRDHIREVEIGAFQQERGTLQRICFNVVVEVRLPELTGAGGVDDDVDKILSYDTITEAIDRELQAERLNLLETLAARVAEDILADPRAARVFVRIEKLDRGPGALGVEIVRDREMLSGATTPAEDVAPLVVLLGNDVIGSSALPQALDVLEGSGAPVILCVPLGQADAPQAAHPAAQRRIDLLALEQNAWVLAARDRRCVVVETRTELDWAIKHDRMSVWAPSKLVLDATDGPEADTRDAVALAVWLAEEFNAARVFSVGEMKQGAGDVLSLSDLLASGPLLG</sequence>
<evidence type="ECO:0000256" key="6">
    <source>
        <dbReference type="ARBA" id="ARBA00023239"/>
    </source>
</evidence>
<dbReference type="PANTHER" id="PTHR42844">
    <property type="entry name" value="DIHYDRONEOPTERIN ALDOLASE 1-RELATED"/>
    <property type="match status" value="1"/>
</dbReference>
<evidence type="ECO:0000256" key="3">
    <source>
        <dbReference type="ARBA" id="ARBA00005708"/>
    </source>
</evidence>
<dbReference type="EMBL" id="FOYO01000001">
    <property type="protein sequence ID" value="SFR52675.1"/>
    <property type="molecule type" value="Genomic_DNA"/>
</dbReference>
<keyword evidence="5" id="KW-0289">Folate biosynthesis</keyword>
<name>A0A1I6HDT8_9RHOB</name>
<dbReference type="AlphaFoldDB" id="A0A1I6HDT8"/>
<dbReference type="GO" id="GO:0046656">
    <property type="term" value="P:folic acid biosynthetic process"/>
    <property type="evidence" value="ECO:0007669"/>
    <property type="project" value="UniProtKB-KW"/>
</dbReference>
<dbReference type="PANTHER" id="PTHR42844:SF1">
    <property type="entry name" value="DIHYDRONEOPTERIN ALDOLASE 1-RELATED"/>
    <property type="match status" value="1"/>
</dbReference>
<dbReference type="GO" id="GO:0005737">
    <property type="term" value="C:cytoplasm"/>
    <property type="evidence" value="ECO:0007669"/>
    <property type="project" value="TreeGrafter"/>
</dbReference>
<evidence type="ECO:0000259" key="8">
    <source>
        <dbReference type="SMART" id="SM00905"/>
    </source>
</evidence>
<comment type="similarity">
    <text evidence="3">Belongs to the DHNA family.</text>
</comment>
<evidence type="ECO:0000256" key="4">
    <source>
        <dbReference type="ARBA" id="ARBA00013043"/>
    </source>
</evidence>
<dbReference type="OrthoDB" id="7678026at2"/>
<dbReference type="SUPFAM" id="SSF55620">
    <property type="entry name" value="Tetrahydrobiopterin biosynthesis enzymes-like"/>
    <property type="match status" value="1"/>
</dbReference>
<dbReference type="InterPro" id="IPR006157">
    <property type="entry name" value="FolB_dom"/>
</dbReference>
<evidence type="ECO:0000313" key="10">
    <source>
        <dbReference type="Proteomes" id="UP000199658"/>
    </source>
</evidence>
<evidence type="ECO:0000256" key="7">
    <source>
        <dbReference type="ARBA" id="ARBA00032903"/>
    </source>
</evidence>
<protein>
    <recommendedName>
        <fullName evidence="4">dihydroneopterin aldolase</fullName>
        <ecNumber evidence="4">4.1.2.25</ecNumber>
    </recommendedName>
    <alternativeName>
        <fullName evidence="7">7,8-dihydroneopterin aldolase</fullName>
    </alternativeName>
</protein>
<dbReference type="InterPro" id="IPR006156">
    <property type="entry name" value="Dihydroneopterin_aldolase"/>
</dbReference>
<dbReference type="Gene3D" id="3.30.1130.10">
    <property type="match status" value="1"/>
</dbReference>
<dbReference type="Proteomes" id="UP000199658">
    <property type="component" value="Unassembled WGS sequence"/>
</dbReference>